<evidence type="ECO:0000313" key="3">
    <source>
        <dbReference type="EMBL" id="KKM03671.1"/>
    </source>
</evidence>
<accession>A0A0F9JCU0</accession>
<gene>
    <name evidence="3" type="ORF">LCGC14_1772090</name>
</gene>
<dbReference type="SUPFAM" id="SSF52172">
    <property type="entry name" value="CheY-like"/>
    <property type="match status" value="1"/>
</dbReference>
<dbReference type="InterPro" id="IPR050595">
    <property type="entry name" value="Bact_response_regulator"/>
</dbReference>
<proteinExistence type="predicted"/>
<dbReference type="GO" id="GO:0000160">
    <property type="term" value="P:phosphorelay signal transduction system"/>
    <property type="evidence" value="ECO:0007669"/>
    <property type="project" value="InterPro"/>
</dbReference>
<dbReference type="SMART" id="SM00448">
    <property type="entry name" value="REC"/>
    <property type="match status" value="1"/>
</dbReference>
<evidence type="ECO:0000256" key="1">
    <source>
        <dbReference type="ARBA" id="ARBA00022553"/>
    </source>
</evidence>
<name>A0A0F9JCU0_9ZZZZ</name>
<dbReference type="PANTHER" id="PTHR44591">
    <property type="entry name" value="STRESS RESPONSE REGULATOR PROTEIN 1"/>
    <property type="match status" value="1"/>
</dbReference>
<organism evidence="3">
    <name type="scientific">marine sediment metagenome</name>
    <dbReference type="NCBI Taxonomy" id="412755"/>
    <lineage>
        <taxon>unclassified sequences</taxon>
        <taxon>metagenomes</taxon>
        <taxon>ecological metagenomes</taxon>
    </lineage>
</organism>
<reference evidence="3" key="1">
    <citation type="journal article" date="2015" name="Nature">
        <title>Complex archaea that bridge the gap between prokaryotes and eukaryotes.</title>
        <authorList>
            <person name="Spang A."/>
            <person name="Saw J.H."/>
            <person name="Jorgensen S.L."/>
            <person name="Zaremba-Niedzwiedzka K."/>
            <person name="Martijn J."/>
            <person name="Lind A.E."/>
            <person name="van Eijk R."/>
            <person name="Schleper C."/>
            <person name="Guy L."/>
            <person name="Ettema T.J."/>
        </authorList>
    </citation>
    <scope>NUCLEOTIDE SEQUENCE</scope>
</reference>
<dbReference type="CDD" id="cd00156">
    <property type="entry name" value="REC"/>
    <property type="match status" value="1"/>
</dbReference>
<dbReference type="PANTHER" id="PTHR44591:SF3">
    <property type="entry name" value="RESPONSE REGULATORY DOMAIN-CONTAINING PROTEIN"/>
    <property type="match status" value="1"/>
</dbReference>
<keyword evidence="1" id="KW-0597">Phosphoprotein</keyword>
<comment type="caution">
    <text evidence="3">The sequence shown here is derived from an EMBL/GenBank/DDBJ whole genome shotgun (WGS) entry which is preliminary data.</text>
</comment>
<dbReference type="EMBL" id="LAZR01016631">
    <property type="protein sequence ID" value="KKM03671.1"/>
    <property type="molecule type" value="Genomic_DNA"/>
</dbReference>
<dbReference type="PROSITE" id="PS50110">
    <property type="entry name" value="RESPONSE_REGULATORY"/>
    <property type="match status" value="1"/>
</dbReference>
<dbReference type="InterPro" id="IPR001789">
    <property type="entry name" value="Sig_transdc_resp-reg_receiver"/>
</dbReference>
<dbReference type="InterPro" id="IPR011006">
    <property type="entry name" value="CheY-like_superfamily"/>
</dbReference>
<feature type="domain" description="Response regulatory" evidence="2">
    <location>
        <begin position="7"/>
        <end position="120"/>
    </location>
</feature>
<dbReference type="Pfam" id="PF00072">
    <property type="entry name" value="Response_reg"/>
    <property type="match status" value="1"/>
</dbReference>
<sequence length="141" mass="16544">MIQEKPLALVVTENLNTKLFFRKNLEDRFHVIEKKEADKAIEIAETTNLDLVFIDEKIENAIDLCFQLKKRKRLFTTPIILITKSIKKAYRDKATKAGVFDFLFLSLDVDQLNQLLEKCEEDKKRRKKVSSISFKLKKNNP</sequence>
<protein>
    <recommendedName>
        <fullName evidence="2">Response regulatory domain-containing protein</fullName>
    </recommendedName>
</protein>
<dbReference type="Gene3D" id="3.40.50.2300">
    <property type="match status" value="1"/>
</dbReference>
<dbReference type="AlphaFoldDB" id="A0A0F9JCU0"/>
<evidence type="ECO:0000259" key="2">
    <source>
        <dbReference type="PROSITE" id="PS50110"/>
    </source>
</evidence>